<evidence type="ECO:0000313" key="1">
    <source>
        <dbReference type="EMBL" id="EDS93030.1"/>
    </source>
</evidence>
<organism evidence="1 2">
    <name type="scientific">Escherichia albertii (strain TW07627)</name>
    <dbReference type="NCBI Taxonomy" id="502347"/>
    <lineage>
        <taxon>Bacteria</taxon>
        <taxon>Pseudomonadati</taxon>
        <taxon>Pseudomonadota</taxon>
        <taxon>Gammaproteobacteria</taxon>
        <taxon>Enterobacterales</taxon>
        <taxon>Enterobacteriaceae</taxon>
        <taxon>Escherichia</taxon>
    </lineage>
</organism>
<comment type="caution">
    <text evidence="1">The sequence shown here is derived from an EMBL/GenBank/DDBJ whole genome shotgun (WGS) entry which is preliminary data.</text>
</comment>
<sequence>MVHYEYKSNHLQEQWTGESGKKFDSDNVITLFLHFAAENGCVPSGKISALRCKDL</sequence>
<evidence type="ECO:0000313" key="2">
    <source>
        <dbReference type="Proteomes" id="UP000003042"/>
    </source>
</evidence>
<name>A0ABC9NRR1_ESCAT</name>
<reference evidence="1 2" key="1">
    <citation type="submission" date="2008-02" db="EMBL/GenBank/DDBJ databases">
        <title>Annotation of Escherichia albertii TW07627.</title>
        <authorList>
            <person name="Sutton G."/>
            <person name="Whittam T.S."/>
            <person name="Sebastian Y."/>
        </authorList>
    </citation>
    <scope>NUCLEOTIDE SEQUENCE [LARGE SCALE GENOMIC DNA]</scope>
    <source>
        <strain evidence="1 2">TW07627</strain>
    </source>
</reference>
<dbReference type="Proteomes" id="UP000003042">
    <property type="component" value="Unassembled WGS sequence"/>
</dbReference>
<dbReference type="EMBL" id="ABKX01000002">
    <property type="protein sequence ID" value="EDS93030.1"/>
    <property type="molecule type" value="Genomic_DNA"/>
</dbReference>
<dbReference type="AlphaFoldDB" id="A0ABC9NRR1"/>
<protein>
    <submittedName>
        <fullName evidence="1">Uncharacterized protein</fullName>
    </submittedName>
</protein>
<proteinExistence type="predicted"/>
<accession>A0ABC9NRR1</accession>
<gene>
    <name evidence="1" type="ORF">ESCAB7627_4776</name>
</gene>